<dbReference type="InterPro" id="IPR010565">
    <property type="entry name" value="Muskelin_N"/>
</dbReference>
<feature type="compositionally biased region" description="Polar residues" evidence="3">
    <location>
        <begin position="681"/>
        <end position="692"/>
    </location>
</feature>
<dbReference type="Gene3D" id="2.120.10.80">
    <property type="entry name" value="Kelch-type beta propeller"/>
    <property type="match status" value="2"/>
</dbReference>
<evidence type="ECO:0000259" key="4">
    <source>
        <dbReference type="Pfam" id="PF06588"/>
    </source>
</evidence>
<dbReference type="Pfam" id="PF24681">
    <property type="entry name" value="Kelch_KLHDC2_KLHL20_DRC7"/>
    <property type="match status" value="1"/>
</dbReference>
<feature type="region of interest" description="Disordered" evidence="3">
    <location>
        <begin position="40"/>
        <end position="75"/>
    </location>
</feature>
<dbReference type="Proteomes" id="UP001150925">
    <property type="component" value="Unassembled WGS sequence"/>
</dbReference>
<keyword evidence="6" id="KW-1185">Reference proteome</keyword>
<dbReference type="PANTHER" id="PTHR15526:SF5">
    <property type="entry name" value="MUSKELIN"/>
    <property type="match status" value="1"/>
</dbReference>
<dbReference type="InterPro" id="IPR052456">
    <property type="entry name" value="CTLH_complex_component"/>
</dbReference>
<keyword evidence="1" id="KW-0880">Kelch repeat</keyword>
<gene>
    <name evidence="5" type="ORF">IWQ62_002060</name>
</gene>
<dbReference type="Gene3D" id="2.60.120.260">
    <property type="entry name" value="Galactose-binding domain-like"/>
    <property type="match status" value="1"/>
</dbReference>
<name>A0A9W8AUN5_9FUNG</name>
<dbReference type="GO" id="GO:0005737">
    <property type="term" value="C:cytoplasm"/>
    <property type="evidence" value="ECO:0007669"/>
    <property type="project" value="TreeGrafter"/>
</dbReference>
<feature type="compositionally biased region" description="Polar residues" evidence="3">
    <location>
        <begin position="56"/>
        <end position="74"/>
    </location>
</feature>
<feature type="domain" description="Muskelin N-terminal" evidence="4">
    <location>
        <begin position="81"/>
        <end position="256"/>
    </location>
</feature>
<dbReference type="InterPro" id="IPR008979">
    <property type="entry name" value="Galactose-bd-like_sf"/>
</dbReference>
<evidence type="ECO:0000256" key="3">
    <source>
        <dbReference type="SAM" id="MobiDB-lite"/>
    </source>
</evidence>
<dbReference type="OrthoDB" id="10052615at2759"/>
<dbReference type="AlphaFoldDB" id="A0A9W8AUN5"/>
<keyword evidence="2" id="KW-0677">Repeat</keyword>
<reference evidence="5" key="1">
    <citation type="submission" date="2022-07" db="EMBL/GenBank/DDBJ databases">
        <title>Phylogenomic reconstructions and comparative analyses of Kickxellomycotina fungi.</title>
        <authorList>
            <person name="Reynolds N.K."/>
            <person name="Stajich J.E."/>
            <person name="Barry K."/>
            <person name="Grigoriev I.V."/>
            <person name="Crous P."/>
            <person name="Smith M.E."/>
        </authorList>
    </citation>
    <scope>NUCLEOTIDE SEQUENCE</scope>
    <source>
        <strain evidence="5">RSA 1196</strain>
    </source>
</reference>
<protein>
    <recommendedName>
        <fullName evidence="4">Muskelin N-terminal domain-containing protein</fullName>
    </recommendedName>
</protein>
<feature type="region of interest" description="Disordered" evidence="3">
    <location>
        <begin position="654"/>
        <end position="701"/>
    </location>
</feature>
<organism evidence="5 6">
    <name type="scientific">Dispira parvispora</name>
    <dbReference type="NCBI Taxonomy" id="1520584"/>
    <lineage>
        <taxon>Eukaryota</taxon>
        <taxon>Fungi</taxon>
        <taxon>Fungi incertae sedis</taxon>
        <taxon>Zoopagomycota</taxon>
        <taxon>Kickxellomycotina</taxon>
        <taxon>Dimargaritomycetes</taxon>
        <taxon>Dimargaritales</taxon>
        <taxon>Dimargaritaceae</taxon>
        <taxon>Dispira</taxon>
    </lineage>
</organism>
<proteinExistence type="predicted"/>
<dbReference type="SUPFAM" id="SSF117281">
    <property type="entry name" value="Kelch motif"/>
    <property type="match status" value="1"/>
</dbReference>
<dbReference type="EMBL" id="JANBPY010000394">
    <property type="protein sequence ID" value="KAJ1967101.1"/>
    <property type="molecule type" value="Genomic_DNA"/>
</dbReference>
<sequence length="985" mass="111723">MHLRSPEPSKSPPPCTSAPLDDLRYLFPFANFRVTPPILNSNNTANSGSNGEHSTESTQPIPSTTGTVSATGPSSRRLCNETLNYDVVGYSSYSSDFHPNNIKVNQPVSGRSRWSSEFNDQRQYLILKLERPSLLHSITLGKFSRKHVCNLKEFRVLAAPAENQWIEVLHLGVRDNSEPETFTVRHTLQHSQIPFPVLWVKIIPMMTYDIKFNFSIWYVELHGIQDPQIMQPLLAQYRAYCERISLRFCLKVIQDHLACDSEVGPLLVHELQSNVKTSNASALLGDRAMPLQLEDPIVSELRNAVHAGHFDQVEDLLTACQSRGLFDDYLQRCPYTSQWERIPINDEHCPWPGPRGGHQMCVDNERGHIYLFGGWNGTHNLSDFWRFDMQHSTWTLLSEDTVAQGGPRGRSCHTMCLCPQTRIIYILGRYVDPKDRGEGPLENDFYGYDIDHATWNCLSLNTELDGGPRLSFDFDLAVDSAHQHLYVFGGRILVSDTRECQYSGLYRYDIQQKSWVTLRPDIVPQDAEAPLRSRMEASLLYDPRYHQLLIISAQGESSAASEFAVYDIANDTVYEKVDLSVSKPIVYSNPFTHRATFDPNRQEVYIFTGEAPHASAGVDRHTEREFTSTLWCYHLPTERWTRVFSTSTQLPSSSDEELEISVSQSRSDLSTLGTAVDRHSTGQGQRRSSSPSLAREHDTQLPFTSPRVMLSTLCPRFNYYSKPLPLTRHCKLRKVLGKSSARAEVNPLETSCGVMTMGQNCIPEDQHPQARNAHHWVYHEGTHTHYLFGGATLAPVSDTPDTSLSPQPGSPTVGQHYFSLQPIPLTTTPPRRKSVGTVHRLNDLWRLRLVQPSLPEVVTRALFLVRRQRYLELCLGRAHVTEKPSAQSSTFDYQNAFTALQYLQQNVIGLVDQMDAEQTDIYQRLASAPLDNWPQDPQQCAQIRQYSRVMLFEDLLAYLPDQVKQPTTSLVDGIVPWLENQASPH</sequence>
<dbReference type="SUPFAM" id="SSF49785">
    <property type="entry name" value="Galactose-binding domain-like"/>
    <property type="match status" value="1"/>
</dbReference>
<feature type="compositionally biased region" description="Low complexity" evidence="3">
    <location>
        <begin position="40"/>
        <end position="51"/>
    </location>
</feature>
<evidence type="ECO:0000313" key="5">
    <source>
        <dbReference type="EMBL" id="KAJ1967101.1"/>
    </source>
</evidence>
<dbReference type="Pfam" id="PF06588">
    <property type="entry name" value="Muskelin_N"/>
    <property type="match status" value="1"/>
</dbReference>
<evidence type="ECO:0000256" key="1">
    <source>
        <dbReference type="ARBA" id="ARBA00022441"/>
    </source>
</evidence>
<evidence type="ECO:0000256" key="2">
    <source>
        <dbReference type="ARBA" id="ARBA00022737"/>
    </source>
</evidence>
<dbReference type="InterPro" id="IPR015915">
    <property type="entry name" value="Kelch-typ_b-propeller"/>
</dbReference>
<accession>A0A9W8AUN5</accession>
<dbReference type="PANTHER" id="PTHR15526">
    <property type="entry name" value="MUSKELIN"/>
    <property type="match status" value="1"/>
</dbReference>
<comment type="caution">
    <text evidence="5">The sequence shown here is derived from an EMBL/GenBank/DDBJ whole genome shotgun (WGS) entry which is preliminary data.</text>
</comment>
<feature type="compositionally biased region" description="Polar residues" evidence="3">
    <location>
        <begin position="661"/>
        <end position="673"/>
    </location>
</feature>
<evidence type="ECO:0000313" key="6">
    <source>
        <dbReference type="Proteomes" id="UP001150925"/>
    </source>
</evidence>